<dbReference type="Proteomes" id="UP001235939">
    <property type="component" value="Chromosome 01"/>
</dbReference>
<evidence type="ECO:0000313" key="2">
    <source>
        <dbReference type="Proteomes" id="UP001235939"/>
    </source>
</evidence>
<dbReference type="EMBL" id="CP092863">
    <property type="protein sequence ID" value="UYV60878.1"/>
    <property type="molecule type" value="Genomic_DNA"/>
</dbReference>
<accession>A0ABY6JXP0</accession>
<gene>
    <name evidence="1" type="ORF">LAZ67_1002657</name>
</gene>
<name>A0ABY6JXP0_9ARAC</name>
<evidence type="ECO:0000313" key="1">
    <source>
        <dbReference type="EMBL" id="UYV60878.1"/>
    </source>
</evidence>
<dbReference type="SUPFAM" id="SSF64484">
    <property type="entry name" value="beta and beta-prime subunits of DNA dependent RNA-polymerase"/>
    <property type="match status" value="1"/>
</dbReference>
<organism evidence="1 2">
    <name type="scientific">Cordylochernes scorpioides</name>
    <dbReference type="NCBI Taxonomy" id="51811"/>
    <lineage>
        <taxon>Eukaryota</taxon>
        <taxon>Metazoa</taxon>
        <taxon>Ecdysozoa</taxon>
        <taxon>Arthropoda</taxon>
        <taxon>Chelicerata</taxon>
        <taxon>Arachnida</taxon>
        <taxon>Pseudoscorpiones</taxon>
        <taxon>Cheliferoidea</taxon>
        <taxon>Chernetidae</taxon>
        <taxon>Cordylochernes</taxon>
    </lineage>
</organism>
<protein>
    <submittedName>
        <fullName evidence="1">POLR3A</fullName>
    </submittedName>
</protein>
<reference evidence="1 2" key="1">
    <citation type="submission" date="2022-01" db="EMBL/GenBank/DDBJ databases">
        <title>A chromosomal length assembly of Cordylochernes scorpioides.</title>
        <authorList>
            <person name="Zeh D."/>
            <person name="Zeh J."/>
        </authorList>
    </citation>
    <scope>NUCLEOTIDE SEQUENCE [LARGE SCALE GENOMIC DNA]</scope>
    <source>
        <strain evidence="1">IN4F17</strain>
        <tissue evidence="1">Whole Body</tissue>
    </source>
</reference>
<keyword evidence="2" id="KW-1185">Reference proteome</keyword>
<sequence length="75" mass="8129">MQVTKRGSAIFPDITQGVPRIQEIINANKNISTPIITAQLPSPSSIEDAILVKGRLEKTLLSHVSLTSRTMSLSD</sequence>
<proteinExistence type="predicted"/>